<evidence type="ECO:0000313" key="1">
    <source>
        <dbReference type="EMBL" id="XCH42330.1"/>
    </source>
</evidence>
<organism evidence="1">
    <name type="scientific">Salmonella phage PMBT31</name>
    <dbReference type="NCBI Taxonomy" id="3153514"/>
    <lineage>
        <taxon>Viruses</taxon>
        <taxon>Duplodnaviria</taxon>
        <taxon>Heunggongvirae</taxon>
        <taxon>Uroviricota</taxon>
        <taxon>Caudoviricetes</taxon>
    </lineage>
</organism>
<dbReference type="EMBL" id="PP810246">
    <property type="protein sequence ID" value="XCH42330.1"/>
    <property type="molecule type" value="Genomic_DNA"/>
</dbReference>
<reference evidence="1" key="1">
    <citation type="submission" date="2024-05" db="EMBL/GenBank/DDBJ databases">
        <title>This phage originates from the Bacteriophage catalogue of the Bacteriophage Competence Centre, Department of Microbiology und Biotechnology, Max Rubner-Institut, Kiel, Germany.</title>
        <authorList>
            <person name="Sprotte S."/>
            <person name="Brinks E."/>
        </authorList>
    </citation>
    <scope>NUCLEOTIDE SEQUENCE</scope>
</reference>
<proteinExistence type="predicted"/>
<accession>A0AAU8GNY0</accession>
<name>A0AAU8GNY0_9CAUD</name>
<protein>
    <submittedName>
        <fullName evidence="1">Uncharacterized protein</fullName>
    </submittedName>
</protein>
<sequence>MVSKVATMYWSTFRISGLDSPLLAIFLPANPLDIQN</sequence>